<sequence length="89" mass="10804">MKNIFEKINLTPKQVLNIFLIIVLLIFISQNLEMVRVKFLFFKFELPIIILIGLVFFIGFFTAHVFNQNKQKREKKFLVEREEKNREEK</sequence>
<gene>
    <name evidence="7" type="ORF">ENN90_13325</name>
</gene>
<reference evidence="7" key="1">
    <citation type="journal article" date="2020" name="mSystems">
        <title>Genome- and Community-Level Interaction Insights into Carbon Utilization and Element Cycling Functions of Hydrothermarchaeota in Hydrothermal Sediment.</title>
        <authorList>
            <person name="Zhou Z."/>
            <person name="Liu Y."/>
            <person name="Xu W."/>
            <person name="Pan J."/>
            <person name="Luo Z.H."/>
            <person name="Li M."/>
        </authorList>
    </citation>
    <scope>NUCLEOTIDE SEQUENCE [LARGE SCALE GENOMIC DNA]</scope>
    <source>
        <strain evidence="7">SpSt-1217</strain>
    </source>
</reference>
<dbReference type="InterPro" id="IPR010445">
    <property type="entry name" value="LapA_dom"/>
</dbReference>
<proteinExistence type="predicted"/>
<evidence type="ECO:0000256" key="5">
    <source>
        <dbReference type="SAM" id="Phobius"/>
    </source>
</evidence>
<evidence type="ECO:0000256" key="2">
    <source>
        <dbReference type="ARBA" id="ARBA00022692"/>
    </source>
</evidence>
<dbReference type="EMBL" id="DSDK01000746">
    <property type="protein sequence ID" value="HDR52576.1"/>
    <property type="molecule type" value="Genomic_DNA"/>
</dbReference>
<evidence type="ECO:0000256" key="3">
    <source>
        <dbReference type="ARBA" id="ARBA00022989"/>
    </source>
</evidence>
<dbReference type="AlphaFoldDB" id="A0A831LY24"/>
<keyword evidence="4 5" id="KW-0472">Membrane</keyword>
<evidence type="ECO:0000256" key="4">
    <source>
        <dbReference type="ARBA" id="ARBA00023136"/>
    </source>
</evidence>
<evidence type="ECO:0000259" key="6">
    <source>
        <dbReference type="Pfam" id="PF06305"/>
    </source>
</evidence>
<protein>
    <submittedName>
        <fullName evidence="7">LapA family protein</fullName>
    </submittedName>
</protein>
<dbReference type="GO" id="GO:0005886">
    <property type="term" value="C:plasma membrane"/>
    <property type="evidence" value="ECO:0007669"/>
    <property type="project" value="InterPro"/>
</dbReference>
<dbReference type="Proteomes" id="UP000886047">
    <property type="component" value="Unassembled WGS sequence"/>
</dbReference>
<keyword evidence="1" id="KW-1003">Cell membrane</keyword>
<organism evidence="7">
    <name type="scientific">Mariniphaga anaerophila</name>
    <dbReference type="NCBI Taxonomy" id="1484053"/>
    <lineage>
        <taxon>Bacteria</taxon>
        <taxon>Pseudomonadati</taxon>
        <taxon>Bacteroidota</taxon>
        <taxon>Bacteroidia</taxon>
        <taxon>Marinilabiliales</taxon>
        <taxon>Prolixibacteraceae</taxon>
        <taxon>Mariniphaga</taxon>
    </lineage>
</organism>
<accession>A0A831LY24</accession>
<feature type="domain" description="Lipopolysaccharide assembly protein A" evidence="6">
    <location>
        <begin position="30"/>
        <end position="84"/>
    </location>
</feature>
<evidence type="ECO:0000313" key="7">
    <source>
        <dbReference type="EMBL" id="HDR52576.1"/>
    </source>
</evidence>
<name>A0A831LY24_9BACT</name>
<keyword evidence="3 5" id="KW-1133">Transmembrane helix</keyword>
<evidence type="ECO:0000256" key="1">
    <source>
        <dbReference type="ARBA" id="ARBA00022475"/>
    </source>
</evidence>
<comment type="caution">
    <text evidence="7">The sequence shown here is derived from an EMBL/GenBank/DDBJ whole genome shotgun (WGS) entry which is preliminary data.</text>
</comment>
<feature type="transmembrane region" description="Helical" evidence="5">
    <location>
        <begin position="44"/>
        <end position="66"/>
    </location>
</feature>
<keyword evidence="2 5" id="KW-0812">Transmembrane</keyword>
<dbReference type="Pfam" id="PF06305">
    <property type="entry name" value="LapA_dom"/>
    <property type="match status" value="1"/>
</dbReference>
<feature type="transmembrane region" description="Helical" evidence="5">
    <location>
        <begin position="15"/>
        <end position="32"/>
    </location>
</feature>